<feature type="domain" description="AB hydrolase-1" evidence="1">
    <location>
        <begin position="41"/>
        <end position="202"/>
    </location>
</feature>
<dbReference type="GO" id="GO:0016787">
    <property type="term" value="F:hydrolase activity"/>
    <property type="evidence" value="ECO:0007669"/>
    <property type="project" value="UniProtKB-KW"/>
</dbReference>
<accession>A0ABT6Y265</accession>
<dbReference type="InterPro" id="IPR000073">
    <property type="entry name" value="AB_hydrolase_1"/>
</dbReference>
<sequence length="218" mass="25605">MKNRKIYLLSGLGVDGRVFNNIDLREYHPQLIEWIPFFKNEDISHYAQRLSARIEPNSILIGLSFGGMVAIEIAKHIPVSKIILVSSASSFRQIPWLFRLWDWSQLIKLLPRSFFLNANPVTFWLFGIKREQDKTLLSQILAETDYDFFIWAIQQIIQWKNTEVDTKFIHLHGTKDRLLHQPMDTLTDGKYWIKEGGHFMIITHSNEIEGIIRKELKP</sequence>
<protein>
    <submittedName>
        <fullName evidence="2">Alpha/beta hydrolase</fullName>
    </submittedName>
</protein>
<reference evidence="2 3" key="1">
    <citation type="submission" date="2023-05" db="EMBL/GenBank/DDBJ databases">
        <title>Novel species of genus Flectobacillus isolated from stream in China.</title>
        <authorList>
            <person name="Lu H."/>
        </authorList>
    </citation>
    <scope>NUCLEOTIDE SEQUENCE [LARGE SCALE GENOMIC DNA]</scope>
    <source>
        <strain evidence="2 3">KCTC 42575</strain>
    </source>
</reference>
<dbReference type="RefSeq" id="WP_283342990.1">
    <property type="nucleotide sequence ID" value="NZ_JASHIF010000002.1"/>
</dbReference>
<organism evidence="2 3">
    <name type="scientific">Flectobacillus roseus</name>
    <dbReference type="NCBI Taxonomy" id="502259"/>
    <lineage>
        <taxon>Bacteria</taxon>
        <taxon>Pseudomonadati</taxon>
        <taxon>Bacteroidota</taxon>
        <taxon>Cytophagia</taxon>
        <taxon>Cytophagales</taxon>
        <taxon>Flectobacillaceae</taxon>
        <taxon>Flectobacillus</taxon>
    </lineage>
</organism>
<dbReference type="Pfam" id="PF12697">
    <property type="entry name" value="Abhydrolase_6"/>
    <property type="match status" value="1"/>
</dbReference>
<evidence type="ECO:0000313" key="3">
    <source>
        <dbReference type="Proteomes" id="UP001236507"/>
    </source>
</evidence>
<dbReference type="EMBL" id="JASHIF010000002">
    <property type="protein sequence ID" value="MDI9857657.1"/>
    <property type="molecule type" value="Genomic_DNA"/>
</dbReference>
<dbReference type="Proteomes" id="UP001236507">
    <property type="component" value="Unassembled WGS sequence"/>
</dbReference>
<evidence type="ECO:0000259" key="1">
    <source>
        <dbReference type="Pfam" id="PF12697"/>
    </source>
</evidence>
<proteinExistence type="predicted"/>
<comment type="caution">
    <text evidence="2">The sequence shown here is derived from an EMBL/GenBank/DDBJ whole genome shotgun (WGS) entry which is preliminary data.</text>
</comment>
<dbReference type="Gene3D" id="3.40.50.1820">
    <property type="entry name" value="alpha/beta hydrolase"/>
    <property type="match status" value="1"/>
</dbReference>
<dbReference type="SUPFAM" id="SSF53474">
    <property type="entry name" value="alpha/beta-Hydrolases"/>
    <property type="match status" value="1"/>
</dbReference>
<name>A0ABT6Y265_9BACT</name>
<keyword evidence="3" id="KW-1185">Reference proteome</keyword>
<keyword evidence="2" id="KW-0378">Hydrolase</keyword>
<gene>
    <name evidence="2" type="ORF">QM524_00425</name>
</gene>
<evidence type="ECO:0000313" key="2">
    <source>
        <dbReference type="EMBL" id="MDI9857657.1"/>
    </source>
</evidence>
<dbReference type="InterPro" id="IPR029058">
    <property type="entry name" value="AB_hydrolase_fold"/>
</dbReference>